<dbReference type="AlphaFoldDB" id="A0A2S6N0H9"/>
<protein>
    <submittedName>
        <fullName evidence="1">Uncharacterized protein</fullName>
    </submittedName>
</protein>
<dbReference type="EMBL" id="NHRY01000248">
    <property type="protein sequence ID" value="PPQ28133.1"/>
    <property type="molecule type" value="Genomic_DNA"/>
</dbReference>
<comment type="caution">
    <text evidence="1">The sequence shown here is derived from an EMBL/GenBank/DDBJ whole genome shotgun (WGS) entry which is preliminary data.</text>
</comment>
<name>A0A2S6N0H9_RHOGL</name>
<proteinExistence type="predicted"/>
<evidence type="ECO:0000313" key="2">
    <source>
        <dbReference type="Proteomes" id="UP000239724"/>
    </source>
</evidence>
<dbReference type="Proteomes" id="UP000239724">
    <property type="component" value="Unassembled WGS sequence"/>
</dbReference>
<dbReference type="OrthoDB" id="7255279at2"/>
<gene>
    <name evidence="1" type="ORF">CCS01_25150</name>
</gene>
<reference evidence="1 2" key="1">
    <citation type="journal article" date="2018" name="Arch. Microbiol.">
        <title>New insights into the metabolic potential of the phototrophic purple bacterium Rhodopila globiformis DSM 161(T) from its draft genome sequence and evidence for a vanadium-dependent nitrogenase.</title>
        <authorList>
            <person name="Imhoff J.F."/>
            <person name="Rahn T."/>
            <person name="Kunzel S."/>
            <person name="Neulinger S.C."/>
        </authorList>
    </citation>
    <scope>NUCLEOTIDE SEQUENCE [LARGE SCALE GENOMIC DNA]</scope>
    <source>
        <strain evidence="1 2">DSM 161</strain>
    </source>
</reference>
<evidence type="ECO:0000313" key="1">
    <source>
        <dbReference type="EMBL" id="PPQ28133.1"/>
    </source>
</evidence>
<organism evidence="1 2">
    <name type="scientific">Rhodopila globiformis</name>
    <name type="common">Rhodopseudomonas globiformis</name>
    <dbReference type="NCBI Taxonomy" id="1071"/>
    <lineage>
        <taxon>Bacteria</taxon>
        <taxon>Pseudomonadati</taxon>
        <taxon>Pseudomonadota</taxon>
        <taxon>Alphaproteobacteria</taxon>
        <taxon>Acetobacterales</taxon>
        <taxon>Acetobacteraceae</taxon>
        <taxon>Rhodopila</taxon>
    </lineage>
</organism>
<keyword evidence="2" id="KW-1185">Reference proteome</keyword>
<accession>A0A2S6N0H9</accession>
<sequence>MAACAASLLLYNVLFACVLDRPLTLGALRARIEANLAYGAAIAGPKLVILAGSNGPYSHRCQIIAPLIGRPCVNAGVAVGVGLDYLFARWQPLLHPGDIVYLPLEEAQYARPWATAALGPDAAIMLRHDRATLATMPLHRQVAALFVFDLRGAIMSLIETALADTHFHDPRQAVTGSTNAMGDHVGHTAALGAANRAVLAAAVPYHPTADEVRAGYGTRVVRDFLRWAGSHGVRVIGGLPTGFIDSPIDPGALTAIRALYRYEGAGFLDLPNHSRYPRSAFFDTPDHLNEAAQIRHSVAVARALVRLTERPAMADCRQCAHDGGVSDARAH</sequence>
<dbReference type="RefSeq" id="WP_146101957.1">
    <property type="nucleotide sequence ID" value="NZ_NHRY01000248.1"/>
</dbReference>